<keyword evidence="2" id="KW-1185">Reference proteome</keyword>
<dbReference type="EMBL" id="KK710092">
    <property type="protein sequence ID" value="KFQ32770.1"/>
    <property type="molecule type" value="Genomic_DNA"/>
</dbReference>
<dbReference type="Proteomes" id="UP000052967">
    <property type="component" value="Unassembled WGS sequence"/>
</dbReference>
<dbReference type="AlphaFoldDB" id="A0A091QYY6"/>
<proteinExistence type="predicted"/>
<sequence>NSVIEICCFIPVHNLFNVLYKGIQTVTDVFSLFYSRVANKKTL</sequence>
<name>A0A091QYY6_MERNU</name>
<accession>A0A091QYY6</accession>
<feature type="non-terminal residue" evidence="1">
    <location>
        <position position="43"/>
    </location>
</feature>
<protein>
    <submittedName>
        <fullName evidence="1">Uncharacterized protein</fullName>
    </submittedName>
</protein>
<organism evidence="1 2">
    <name type="scientific">Merops nubicus</name>
    <name type="common">Northern carmine bee-eater</name>
    <dbReference type="NCBI Taxonomy" id="57421"/>
    <lineage>
        <taxon>Eukaryota</taxon>
        <taxon>Metazoa</taxon>
        <taxon>Chordata</taxon>
        <taxon>Craniata</taxon>
        <taxon>Vertebrata</taxon>
        <taxon>Euteleostomi</taxon>
        <taxon>Archelosauria</taxon>
        <taxon>Archosauria</taxon>
        <taxon>Dinosauria</taxon>
        <taxon>Saurischia</taxon>
        <taxon>Theropoda</taxon>
        <taxon>Coelurosauria</taxon>
        <taxon>Aves</taxon>
        <taxon>Neognathae</taxon>
        <taxon>Neoaves</taxon>
        <taxon>Telluraves</taxon>
        <taxon>Coraciimorphae</taxon>
        <taxon>Coraciiformes</taxon>
        <taxon>Meropidae</taxon>
        <taxon>Merops</taxon>
    </lineage>
</organism>
<gene>
    <name evidence="1" type="ORF">N331_06822</name>
</gene>
<feature type="non-terminal residue" evidence="1">
    <location>
        <position position="1"/>
    </location>
</feature>
<evidence type="ECO:0000313" key="1">
    <source>
        <dbReference type="EMBL" id="KFQ32770.1"/>
    </source>
</evidence>
<evidence type="ECO:0000313" key="2">
    <source>
        <dbReference type="Proteomes" id="UP000052967"/>
    </source>
</evidence>
<reference evidence="1 2" key="1">
    <citation type="submission" date="2014-04" db="EMBL/GenBank/DDBJ databases">
        <title>Genome evolution of avian class.</title>
        <authorList>
            <person name="Zhang G."/>
            <person name="Li C."/>
        </authorList>
    </citation>
    <scope>NUCLEOTIDE SEQUENCE [LARGE SCALE GENOMIC DNA]</scope>
    <source>
        <strain evidence="1">BGI_N331</strain>
    </source>
</reference>